<organism evidence="7 8">
    <name type="scientific">Coemansia thaxteri</name>
    <dbReference type="NCBI Taxonomy" id="2663907"/>
    <lineage>
        <taxon>Eukaryota</taxon>
        <taxon>Fungi</taxon>
        <taxon>Fungi incertae sedis</taxon>
        <taxon>Zoopagomycota</taxon>
        <taxon>Kickxellomycotina</taxon>
        <taxon>Kickxellomycetes</taxon>
        <taxon>Kickxellales</taxon>
        <taxon>Kickxellaceae</taxon>
        <taxon>Coemansia</taxon>
    </lineage>
</organism>
<keyword evidence="8" id="KW-1185">Reference proteome</keyword>
<comment type="similarity">
    <text evidence="1 5">Belongs to the NOP53 family.</text>
</comment>
<evidence type="ECO:0000256" key="6">
    <source>
        <dbReference type="SAM" id="MobiDB-lite"/>
    </source>
</evidence>
<accession>A0A9W8EDJ6</accession>
<dbReference type="GO" id="GO:0000027">
    <property type="term" value="P:ribosomal large subunit assembly"/>
    <property type="evidence" value="ECO:0007669"/>
    <property type="project" value="UniProtKB-UniRule"/>
</dbReference>
<comment type="caution">
    <text evidence="7">The sequence shown here is derived from an EMBL/GenBank/DDBJ whole genome shotgun (WGS) entry which is preliminary data.</text>
</comment>
<evidence type="ECO:0000256" key="1">
    <source>
        <dbReference type="ARBA" id="ARBA00008838"/>
    </source>
</evidence>
<reference evidence="7" key="1">
    <citation type="submission" date="2022-07" db="EMBL/GenBank/DDBJ databases">
        <title>Phylogenomic reconstructions and comparative analyses of Kickxellomycotina fungi.</title>
        <authorList>
            <person name="Reynolds N.K."/>
            <person name="Stajich J.E."/>
            <person name="Barry K."/>
            <person name="Grigoriev I.V."/>
            <person name="Crous P."/>
            <person name="Smith M.E."/>
        </authorList>
    </citation>
    <scope>NUCLEOTIDE SEQUENCE</scope>
    <source>
        <strain evidence="7">IMI 214461</strain>
    </source>
</reference>
<dbReference type="AlphaFoldDB" id="A0A9W8EDJ6"/>
<feature type="region of interest" description="Disordered" evidence="6">
    <location>
        <begin position="1"/>
        <end position="29"/>
    </location>
</feature>
<dbReference type="InterPro" id="IPR011687">
    <property type="entry name" value="Nop53/GLTSCR2"/>
</dbReference>
<dbReference type="Pfam" id="PF07767">
    <property type="entry name" value="Nop53"/>
    <property type="match status" value="1"/>
</dbReference>
<sequence length="442" mass="49524">MSAVASSQPAAVATGKRTRGGRKSKADWRKHIDLADVEEGLEQKREEERQGGVVEERKDQDLFMTDVVGDQKTKKKVQQKKLRVDEILGKRSSIAVPVLGTKMGEDRVKRREYHDLKKRLKKIAGLAGKQKVAPQGIKAKELGTGAYDLWSTSSTSATTDTKQRRVVVSRKALAHVVDLPAVEVAHPGASYRPKDKDHEDLVKRAGEEYADVVRKREKFSEFADFRGNNQMDSAMECAQVMIDEIKAGRSVVAENRGIGPSEAAPDAESDADCASATAGSDSDDANEEAALTTSKDPKRKSRVARNRQRRHTDRLVGEQKVKALALQSRQLDMAKRLNKTVDEMVKNSEQAAERTRMLAQEKARKPRKKIGKHVVPQLLQAVKLAEDLPTSLRELKPESNGFSEAYNSLVKRNFVEPRPATPRKQKRRRVRVVEKWSYKDFK</sequence>
<evidence type="ECO:0000313" key="8">
    <source>
        <dbReference type="Proteomes" id="UP001150907"/>
    </source>
</evidence>
<evidence type="ECO:0000256" key="5">
    <source>
        <dbReference type="PIRNR" id="PIRNR017302"/>
    </source>
</evidence>
<evidence type="ECO:0000256" key="3">
    <source>
        <dbReference type="ARBA" id="ARBA00022517"/>
    </source>
</evidence>
<gene>
    <name evidence="7" type="ORF">H4R26_004918</name>
</gene>
<protein>
    <recommendedName>
        <fullName evidence="2 5">Ribosome biogenesis protein NOP53</fullName>
    </recommendedName>
</protein>
<dbReference type="GO" id="GO:0006364">
    <property type="term" value="P:rRNA processing"/>
    <property type="evidence" value="ECO:0007669"/>
    <property type="project" value="TreeGrafter"/>
</dbReference>
<comment type="function">
    <text evidence="5">May play a role in ribosome biogenesis.</text>
</comment>
<feature type="compositionally biased region" description="Basic and acidic residues" evidence="6">
    <location>
        <begin position="41"/>
        <end position="58"/>
    </location>
</feature>
<dbReference type="OrthoDB" id="5072at2759"/>
<name>A0A9W8EDJ6_9FUNG</name>
<dbReference type="PANTHER" id="PTHR14211">
    <property type="entry name" value="GLIOMA SUPPRESSOR CANDIDATE REGION GENE 2"/>
    <property type="match status" value="1"/>
</dbReference>
<comment type="subcellular location">
    <subcellularLocation>
        <location evidence="5">Nucleus</location>
        <location evidence="5">Nucleolus</location>
    </subcellularLocation>
    <subcellularLocation>
        <location evidence="5">Nucleus</location>
        <location evidence="5">Nucleoplasm</location>
    </subcellularLocation>
</comment>
<feature type="region of interest" description="Disordered" evidence="6">
    <location>
        <begin position="39"/>
        <end position="58"/>
    </location>
</feature>
<evidence type="ECO:0000256" key="4">
    <source>
        <dbReference type="ARBA" id="ARBA00023242"/>
    </source>
</evidence>
<feature type="compositionally biased region" description="Low complexity" evidence="6">
    <location>
        <begin position="1"/>
        <end position="13"/>
    </location>
</feature>
<evidence type="ECO:0000256" key="2">
    <source>
        <dbReference type="ARBA" id="ARBA00018339"/>
    </source>
</evidence>
<dbReference type="PANTHER" id="PTHR14211:SF7">
    <property type="entry name" value="RIBOSOME BIOGENESIS PROTEIN NOP53"/>
    <property type="match status" value="1"/>
</dbReference>
<feature type="region of interest" description="Disordered" evidence="6">
    <location>
        <begin position="257"/>
        <end position="314"/>
    </location>
</feature>
<evidence type="ECO:0000313" key="7">
    <source>
        <dbReference type="EMBL" id="KAJ1999783.1"/>
    </source>
</evidence>
<dbReference type="Proteomes" id="UP001150907">
    <property type="component" value="Unassembled WGS sequence"/>
</dbReference>
<dbReference type="GO" id="GO:0005730">
    <property type="term" value="C:nucleolus"/>
    <property type="evidence" value="ECO:0007669"/>
    <property type="project" value="UniProtKB-SubCell"/>
</dbReference>
<dbReference type="EMBL" id="JANBQF010000642">
    <property type="protein sequence ID" value="KAJ1999783.1"/>
    <property type="molecule type" value="Genomic_DNA"/>
</dbReference>
<keyword evidence="4 5" id="KW-0539">Nucleus</keyword>
<feature type="compositionally biased region" description="Basic residues" evidence="6">
    <location>
        <begin position="297"/>
        <end position="312"/>
    </location>
</feature>
<dbReference type="GO" id="GO:0008097">
    <property type="term" value="F:5S rRNA binding"/>
    <property type="evidence" value="ECO:0007669"/>
    <property type="project" value="TreeGrafter"/>
</dbReference>
<dbReference type="GO" id="GO:0005654">
    <property type="term" value="C:nucleoplasm"/>
    <property type="evidence" value="ECO:0007669"/>
    <property type="project" value="UniProtKB-SubCell"/>
</dbReference>
<proteinExistence type="inferred from homology"/>
<keyword evidence="3 5" id="KW-0690">Ribosome biogenesis</keyword>
<dbReference type="PIRSF" id="PIRSF017302">
    <property type="entry name" value="Gltscr2"/>
    <property type="match status" value="1"/>
</dbReference>